<protein>
    <submittedName>
        <fullName evidence="1">Uncharacterized protein</fullName>
    </submittedName>
</protein>
<dbReference type="RefSeq" id="WP_377523692.1">
    <property type="nucleotide sequence ID" value="NZ_JBHSMJ010000007.1"/>
</dbReference>
<comment type="caution">
    <text evidence="1">The sequence shown here is derived from an EMBL/GenBank/DDBJ whole genome shotgun (WGS) entry which is preliminary data.</text>
</comment>
<gene>
    <name evidence="1" type="ORF">ACFPOG_04530</name>
</gene>
<feature type="non-terminal residue" evidence="1">
    <location>
        <position position="1"/>
    </location>
</feature>
<name>A0ABW0K4J8_9BACL</name>
<proteinExistence type="predicted"/>
<dbReference type="EMBL" id="JBHSMJ010000007">
    <property type="protein sequence ID" value="MFC5447511.1"/>
    <property type="molecule type" value="Genomic_DNA"/>
</dbReference>
<keyword evidence="2" id="KW-1185">Reference proteome</keyword>
<reference evidence="2" key="1">
    <citation type="journal article" date="2019" name="Int. J. Syst. Evol. Microbiol.">
        <title>The Global Catalogue of Microorganisms (GCM) 10K type strain sequencing project: providing services to taxonomists for standard genome sequencing and annotation.</title>
        <authorList>
            <consortium name="The Broad Institute Genomics Platform"/>
            <consortium name="The Broad Institute Genome Sequencing Center for Infectious Disease"/>
            <person name="Wu L."/>
            <person name="Ma J."/>
        </authorList>
    </citation>
    <scope>NUCLEOTIDE SEQUENCE [LARGE SCALE GENOMIC DNA]</scope>
    <source>
        <strain evidence="2">KACC 11904</strain>
    </source>
</reference>
<evidence type="ECO:0000313" key="2">
    <source>
        <dbReference type="Proteomes" id="UP001596044"/>
    </source>
</evidence>
<sequence length="110" mass="12567">CLTHFHDLWCSACAACMANGHDSSIITLRHRPEDRLQISQLTDRIIEGLSPFDPYVAPYENINLMQEAMLFELNSRIEEAVMLMFGITGAFRIAVIRQCISCGENNNYWN</sequence>
<dbReference type="Proteomes" id="UP001596044">
    <property type="component" value="Unassembled WGS sequence"/>
</dbReference>
<evidence type="ECO:0000313" key="1">
    <source>
        <dbReference type="EMBL" id="MFC5447511.1"/>
    </source>
</evidence>
<accession>A0ABW0K4J8</accession>
<organism evidence="1 2">
    <name type="scientific">Paenibacillus aestuarii</name>
    <dbReference type="NCBI Taxonomy" id="516965"/>
    <lineage>
        <taxon>Bacteria</taxon>
        <taxon>Bacillati</taxon>
        <taxon>Bacillota</taxon>
        <taxon>Bacilli</taxon>
        <taxon>Bacillales</taxon>
        <taxon>Paenibacillaceae</taxon>
        <taxon>Paenibacillus</taxon>
    </lineage>
</organism>